<evidence type="ECO:0000313" key="5">
    <source>
        <dbReference type="EMBL" id="QNM12091.1"/>
    </source>
</evidence>
<dbReference type="InterPro" id="IPR016181">
    <property type="entry name" value="Acyl_CoA_acyltransferase"/>
</dbReference>
<dbReference type="PROSITE" id="PS51186">
    <property type="entry name" value="GNAT"/>
    <property type="match status" value="1"/>
</dbReference>
<dbReference type="SUPFAM" id="SSF55729">
    <property type="entry name" value="Acyl-CoA N-acyltransferases (Nat)"/>
    <property type="match status" value="1"/>
</dbReference>
<gene>
    <name evidence="5" type="ORF">H9Q80_17895</name>
</gene>
<accession>A0A7G9GMQ9</accession>
<keyword evidence="1 5" id="KW-0808">Transferase</keyword>
<sequence length="146" mass="16534">MTITKMCMDDYEGVYQLWISTPGMGLNDVDDSYEGIKTFLLRNPNTCFIAKDNEKIVGVIMSGHDGRRGFIYHTAVATSYRHQGIASSLTKHACDALRNEGINKVALVVFKTNETGNGFWQQQGFYIREDLNYRNKALVDLVRLDT</sequence>
<evidence type="ECO:0000259" key="4">
    <source>
        <dbReference type="PROSITE" id="PS51186"/>
    </source>
</evidence>
<keyword evidence="6" id="KW-1185">Reference proteome</keyword>
<dbReference type="AlphaFoldDB" id="A0A7G9GMQ9"/>
<dbReference type="InterPro" id="IPR017255">
    <property type="entry name" value="AcTrfase_GNAT_prd"/>
</dbReference>
<dbReference type="PANTHER" id="PTHR45896">
    <property type="entry name" value="N-ALPHA-ACETYLTRANSFERASE 30"/>
    <property type="match status" value="1"/>
</dbReference>
<feature type="domain" description="N-acetyltransferase" evidence="4">
    <location>
        <begin position="1"/>
        <end position="145"/>
    </location>
</feature>
<keyword evidence="2" id="KW-0012">Acyltransferase</keyword>
<organism evidence="5 6">
    <name type="scientific">[Eubacterium] hominis</name>
    <dbReference type="NCBI Taxonomy" id="2764325"/>
    <lineage>
        <taxon>Bacteria</taxon>
        <taxon>Bacillati</taxon>
        <taxon>Bacillota</taxon>
        <taxon>Erysipelotrichia</taxon>
        <taxon>Erysipelotrichales</taxon>
        <taxon>Erysipelotrichaceae</taxon>
        <taxon>Amedibacillus</taxon>
    </lineage>
</organism>
<dbReference type="GO" id="GO:0031417">
    <property type="term" value="C:NatC complex"/>
    <property type="evidence" value="ECO:0007669"/>
    <property type="project" value="TreeGrafter"/>
</dbReference>
<evidence type="ECO:0000313" key="6">
    <source>
        <dbReference type="Proteomes" id="UP000515856"/>
    </source>
</evidence>
<dbReference type="PANTHER" id="PTHR45896:SF1">
    <property type="entry name" value="N-ALPHA-ACETYLTRANSFERASE 30"/>
    <property type="match status" value="1"/>
</dbReference>
<dbReference type="Proteomes" id="UP000515856">
    <property type="component" value="Chromosome"/>
</dbReference>
<dbReference type="RefSeq" id="WP_117453724.1">
    <property type="nucleotide sequence ID" value="NZ_CP060636.1"/>
</dbReference>
<dbReference type="KEGG" id="ehn:H9Q80_17895"/>
<dbReference type="Gene3D" id="3.40.630.30">
    <property type="match status" value="1"/>
</dbReference>
<dbReference type="Pfam" id="PF00583">
    <property type="entry name" value="Acetyltransf_1"/>
    <property type="match status" value="1"/>
</dbReference>
<evidence type="ECO:0000256" key="1">
    <source>
        <dbReference type="ARBA" id="ARBA00022679"/>
    </source>
</evidence>
<dbReference type="CDD" id="cd04301">
    <property type="entry name" value="NAT_SF"/>
    <property type="match status" value="1"/>
</dbReference>
<dbReference type="InterPro" id="IPR044542">
    <property type="entry name" value="NAA30-like"/>
</dbReference>
<protein>
    <submittedName>
        <fullName evidence="5">GNAT family N-acetyltransferase</fullName>
    </submittedName>
</protein>
<evidence type="ECO:0000256" key="2">
    <source>
        <dbReference type="ARBA" id="ARBA00023315"/>
    </source>
</evidence>
<reference evidence="5 6" key="1">
    <citation type="submission" date="2020-08" db="EMBL/GenBank/DDBJ databases">
        <authorList>
            <person name="Liu C."/>
            <person name="Sun Q."/>
        </authorList>
    </citation>
    <scope>NUCLEOTIDE SEQUENCE [LARGE SCALE GENOMIC DNA]</scope>
    <source>
        <strain evidence="5 6">NSJ-61</strain>
    </source>
</reference>
<dbReference type="EMBL" id="CP060636">
    <property type="protein sequence ID" value="QNM12091.1"/>
    <property type="molecule type" value="Genomic_DNA"/>
</dbReference>
<proteinExistence type="inferred from homology"/>
<dbReference type="PIRSF" id="PIRSF037663">
    <property type="entry name" value="Acetyltransf_GNAT_prd"/>
    <property type="match status" value="1"/>
</dbReference>
<evidence type="ECO:0000256" key="3">
    <source>
        <dbReference type="ARBA" id="ARBA00024025"/>
    </source>
</evidence>
<dbReference type="GO" id="GO:0004596">
    <property type="term" value="F:protein-N-terminal amino-acid acetyltransferase activity"/>
    <property type="evidence" value="ECO:0007669"/>
    <property type="project" value="InterPro"/>
</dbReference>
<comment type="similarity">
    <text evidence="3">Belongs to the acetyltransferase family. MAK3 subfamily.</text>
</comment>
<name>A0A7G9GMQ9_9FIRM</name>
<dbReference type="InterPro" id="IPR000182">
    <property type="entry name" value="GNAT_dom"/>
</dbReference>